<dbReference type="AlphaFoldDB" id="A0A7T5ENB4"/>
<dbReference type="SUPFAM" id="SSF49373">
    <property type="entry name" value="Invasin/intimin cell-adhesion fragments"/>
    <property type="match status" value="1"/>
</dbReference>
<dbReference type="InterPro" id="IPR008964">
    <property type="entry name" value="Invasin/intimin_cell_adhesion"/>
</dbReference>
<reference evidence="3" key="2">
    <citation type="submission" date="2021-04" db="EMBL/GenBank/DDBJ databases">
        <title>Brevibacillus composti FJAT-54423, complete genome.</title>
        <authorList>
            <person name="Tang R."/>
        </authorList>
    </citation>
    <scope>NUCLEOTIDE SEQUENCE</scope>
    <source>
        <strain evidence="3">FJAT-54424</strain>
    </source>
</reference>
<proteinExistence type="predicted"/>
<evidence type="ECO:0000313" key="3">
    <source>
        <dbReference type="EMBL" id="QUO42800.1"/>
    </source>
</evidence>
<dbReference type="InterPro" id="IPR003343">
    <property type="entry name" value="Big_2"/>
</dbReference>
<protein>
    <submittedName>
        <fullName evidence="2">Ig-like domain-containing protein</fullName>
    </submittedName>
</protein>
<evidence type="ECO:0000313" key="5">
    <source>
        <dbReference type="Proteomes" id="UP000677234"/>
    </source>
</evidence>
<dbReference type="RefSeq" id="WP_198829288.1">
    <property type="nucleotide sequence ID" value="NZ_CP066308.1"/>
</dbReference>
<dbReference type="Gene3D" id="2.60.40.1080">
    <property type="match status" value="1"/>
</dbReference>
<gene>
    <name evidence="2" type="ORF">JD108_07840</name>
    <name evidence="3" type="ORF">KDJ56_07520</name>
</gene>
<dbReference type="Proteomes" id="UP000677234">
    <property type="component" value="Chromosome"/>
</dbReference>
<organism evidence="2 4">
    <name type="scientific">Brevibacillus composti</name>
    <dbReference type="NCBI Taxonomy" id="2796470"/>
    <lineage>
        <taxon>Bacteria</taxon>
        <taxon>Bacillati</taxon>
        <taxon>Bacillota</taxon>
        <taxon>Bacilli</taxon>
        <taxon>Bacillales</taxon>
        <taxon>Paenibacillaceae</taxon>
        <taxon>Brevibacillus</taxon>
    </lineage>
</organism>
<reference evidence="2 4" key="1">
    <citation type="submission" date="2020-12" db="EMBL/GenBank/DDBJ databases">
        <title>strain FJAT-54423T represents a novel species of the genus Brevibacillus.</title>
        <authorList>
            <person name="Tang R."/>
        </authorList>
    </citation>
    <scope>NUCLEOTIDE SEQUENCE [LARGE SCALE GENOMIC DNA]</scope>
    <source>
        <strain evidence="2 4">FJAT-54423</strain>
    </source>
</reference>
<dbReference type="EMBL" id="CP073708">
    <property type="protein sequence ID" value="QUO42800.1"/>
    <property type="molecule type" value="Genomic_DNA"/>
</dbReference>
<evidence type="ECO:0000313" key="4">
    <source>
        <dbReference type="Proteomes" id="UP000595847"/>
    </source>
</evidence>
<feature type="domain" description="BIG2" evidence="1">
    <location>
        <begin position="26"/>
        <end position="90"/>
    </location>
</feature>
<dbReference type="KEGG" id="bcop:JD108_07840"/>
<keyword evidence="5" id="KW-1185">Reference proteome</keyword>
<dbReference type="Pfam" id="PF02368">
    <property type="entry name" value="Big_2"/>
    <property type="match status" value="1"/>
</dbReference>
<dbReference type="Proteomes" id="UP000595847">
    <property type="component" value="Chromosome"/>
</dbReference>
<evidence type="ECO:0000259" key="1">
    <source>
        <dbReference type="Pfam" id="PF02368"/>
    </source>
</evidence>
<dbReference type="EMBL" id="CP066308">
    <property type="protein sequence ID" value="QQE75774.1"/>
    <property type="molecule type" value="Genomic_DNA"/>
</dbReference>
<name>A0A7T5ENB4_9BACL</name>
<evidence type="ECO:0000313" key="2">
    <source>
        <dbReference type="EMBL" id="QQE75774.1"/>
    </source>
</evidence>
<sequence length="138" mass="15100">MSLQPIKPLFPNAENPKDGDLNIMYIRIEPALLYLEAGQTSKIKVFAVLTDGRNEEITHKVKWRSQHTTIGKVNEEGTITAVEAGSMIIMAEYERHKAELVVSIDKKETAASKKKTAVPGGNVGKIAGAALAAVMRLW</sequence>
<accession>A0A7T5ENB4</accession>